<evidence type="ECO:0000313" key="1">
    <source>
        <dbReference type="EMBL" id="NOT33914.1"/>
    </source>
</evidence>
<comment type="caution">
    <text evidence="1">The sequence shown here is derived from an EMBL/GenBank/DDBJ whole genome shotgun (WGS) entry which is preliminary data.</text>
</comment>
<protein>
    <submittedName>
        <fullName evidence="1">Uncharacterized protein</fullName>
    </submittedName>
</protein>
<reference evidence="1 2" key="1">
    <citation type="submission" date="2020-04" db="EMBL/GenBank/DDBJ databases">
        <title>Metagenomic profiling of ammonia- and methane-oxidizing microorganisms in a Dutch drinking water treatment plant.</title>
        <authorList>
            <person name="Poghosyan L."/>
            <person name="Leucker S."/>
        </authorList>
    </citation>
    <scope>NUCLEOTIDE SEQUENCE [LARGE SCALE GENOMIC DNA]</scope>
    <source>
        <strain evidence="1">S-RSF-IL-03</strain>
    </source>
</reference>
<accession>A0A849SMT2</accession>
<name>A0A849SMT2_UNCEI</name>
<organism evidence="1 2">
    <name type="scientific">Eiseniibacteriota bacterium</name>
    <dbReference type="NCBI Taxonomy" id="2212470"/>
    <lineage>
        <taxon>Bacteria</taxon>
        <taxon>Candidatus Eiseniibacteriota</taxon>
    </lineage>
</organism>
<dbReference type="EMBL" id="JABFRW010000078">
    <property type="protein sequence ID" value="NOT33914.1"/>
    <property type="molecule type" value="Genomic_DNA"/>
</dbReference>
<gene>
    <name evidence="1" type="ORF">HOP12_07065</name>
</gene>
<proteinExistence type="predicted"/>
<dbReference type="AlphaFoldDB" id="A0A849SMT2"/>
<sequence>MRAVTSGATAAPQSTTTAVAARTQAAVAGLGKSSAIRKYDRFQFGLGQPEIDKGAKGPGASAIRPFSEGVKTEDINLDLSRILNVSPDVYQDRTAASGVFYYLPNSYHLRWAPEAGYDLKQLYSSAAQGQAGEVMMAARLDASVGPREERVAAGIVRDYAQRHGLVFTELRPLAIDSVAVSFASSLGIYEIPADKVAVHGLSDVLGQLDVAWVTSERTRDFILEALLQDIGVSGSVTFQPTGGALGPRQVDVRMLLADDQTFGAFEWRRGEPWRNQTAYPITLRYLHALRHHPGSPAVVHSWSLGETRIAPGGVVNWNAARVPAWLDGEVQRFWLDYTVDRNCKPCDQQVVSALTGGVTRNGSTQITFHTLTPLADLAAHELSVEVRSRFFDPEARAERVRTTILTRDGAEFTVGPLFIEERDASAASDSQPLFYYRLSAVLKDGQSLKGAQEWIPSAGLRVPIGLHQLEASLGSLPAR</sequence>
<evidence type="ECO:0000313" key="2">
    <source>
        <dbReference type="Proteomes" id="UP000580839"/>
    </source>
</evidence>
<dbReference type="Proteomes" id="UP000580839">
    <property type="component" value="Unassembled WGS sequence"/>
</dbReference>